<evidence type="ECO:0000259" key="13">
    <source>
        <dbReference type="Pfam" id="PF00394"/>
    </source>
</evidence>
<dbReference type="GO" id="GO:0052716">
    <property type="term" value="F:hydroquinone:oxygen oxidoreductase activity"/>
    <property type="evidence" value="ECO:0007669"/>
    <property type="project" value="UniProtKB-EC"/>
</dbReference>
<name>A0A2T2P545_CORCC</name>
<dbReference type="Pfam" id="PF07731">
    <property type="entry name" value="Cu-oxidase_2"/>
    <property type="match status" value="1"/>
</dbReference>
<evidence type="ECO:0000256" key="10">
    <source>
        <dbReference type="ARBA" id="ARBA00023185"/>
    </source>
</evidence>
<dbReference type="CDD" id="cd13880">
    <property type="entry name" value="CuRO_2_MaLCC_like"/>
    <property type="match status" value="1"/>
</dbReference>
<dbReference type="Pfam" id="PF07732">
    <property type="entry name" value="Cu-oxidase_3"/>
    <property type="match status" value="1"/>
</dbReference>
<feature type="region of interest" description="Disordered" evidence="11">
    <location>
        <begin position="37"/>
        <end position="56"/>
    </location>
</feature>
<dbReference type="CDD" id="cd13854">
    <property type="entry name" value="CuRO_1_MaLCC_like"/>
    <property type="match status" value="1"/>
</dbReference>
<dbReference type="STRING" id="1448308.A0A2T2P545"/>
<feature type="domain" description="Plastocyanin-like" evidence="13">
    <location>
        <begin position="213"/>
        <end position="362"/>
    </location>
</feature>
<dbReference type="InterPro" id="IPR008972">
    <property type="entry name" value="Cupredoxin"/>
</dbReference>
<dbReference type="InterPro" id="IPR011707">
    <property type="entry name" value="Cu-oxidase-like_N"/>
</dbReference>
<feature type="domain" description="Plastocyanin-like" evidence="14">
    <location>
        <begin position="437"/>
        <end position="554"/>
    </location>
</feature>
<dbReference type="EMBL" id="KZ678129">
    <property type="protein sequence ID" value="PSN72805.1"/>
    <property type="molecule type" value="Genomic_DNA"/>
</dbReference>
<dbReference type="AlphaFoldDB" id="A0A2T2P545"/>
<evidence type="ECO:0000256" key="2">
    <source>
        <dbReference type="ARBA" id="ARBA00001935"/>
    </source>
</evidence>
<comment type="cofactor">
    <cofactor evidence="2">
        <name>Cu cation</name>
        <dbReference type="ChEBI" id="CHEBI:23378"/>
    </cofactor>
</comment>
<sequence>MLLYKVAGWLSLGTLAIAGTIPRELEPLPPSRVIAERQVSTSTSVPDGQCTNSPRTRGCWSDGFSISTDFDAKAPPAGKTVRYNLEITNTTVNPDGFKSRIGMLINGEYPGPVLRASWGDTMIINVKNSLQDNGTGIHWHGLRQLNSCQHDGVGGITECPIAPGKTRQYVFKCTQFGTTWYHSHWSAQYGEGVVGSIIIDGPATANYDEDLGVLPLTDWYYTPAFEVNEQAQHSQVGPPAPNNLLVNGTHVNKNGGGKYFKMTVTKGKKYRIRLINTAVDSTFSVSMDGHPFTVITSDFVPINSWVTDQLTLAIGQRYDVIINANQTVGNYWFRVSPGTDCGGNEITEANIPLGAILHYDGASDGNPTSTGVQMRTSCNDETNLTPFVPNAVPTNIIDQAGEMELNHFQDANNNFLFRWLIDGSDHIVDWNQPSLKTALEGGTNFGNHSNVYEMNSDGWYLWWIQTTSFIALPHPIHLHGHDFYLIGKGSGTWDGTANGLNFVNPTRRDTATLPAGGYMLLAFPADNPGLWVMHCHIAWHASQGLSVQFLERKNEIQGKIGSTDDFFKGCDEWDDYWFPGNHPYNQTDSGL</sequence>
<evidence type="ECO:0000256" key="5">
    <source>
        <dbReference type="ARBA" id="ARBA00022723"/>
    </source>
</evidence>
<keyword evidence="10" id="KW-0439">Lignin degradation</keyword>
<dbReference type="PANTHER" id="PTHR11709:SF87">
    <property type="entry name" value="LACCASE"/>
    <property type="match status" value="1"/>
</dbReference>
<dbReference type="InterPro" id="IPR033138">
    <property type="entry name" value="Cu_oxidase_CS"/>
</dbReference>
<keyword evidence="12" id="KW-0732">Signal</keyword>
<evidence type="ECO:0000256" key="8">
    <source>
        <dbReference type="ARBA" id="ARBA00023008"/>
    </source>
</evidence>
<dbReference type="InterPro" id="IPR045087">
    <property type="entry name" value="Cu-oxidase_fam"/>
</dbReference>
<evidence type="ECO:0000256" key="11">
    <source>
        <dbReference type="SAM" id="MobiDB-lite"/>
    </source>
</evidence>
<gene>
    <name evidence="16" type="ORF">BS50DRAFT_513661</name>
</gene>
<dbReference type="Pfam" id="PF00394">
    <property type="entry name" value="Cu-oxidase"/>
    <property type="match status" value="1"/>
</dbReference>
<reference evidence="16 17" key="1">
    <citation type="journal article" date="2018" name="Front. Microbiol.">
        <title>Genome-Wide Analysis of Corynespora cassiicola Leaf Fall Disease Putative Effectors.</title>
        <authorList>
            <person name="Lopez D."/>
            <person name="Ribeiro S."/>
            <person name="Label P."/>
            <person name="Fumanal B."/>
            <person name="Venisse J.S."/>
            <person name="Kohler A."/>
            <person name="de Oliveira R.R."/>
            <person name="Labutti K."/>
            <person name="Lipzen A."/>
            <person name="Lail K."/>
            <person name="Bauer D."/>
            <person name="Ohm R.A."/>
            <person name="Barry K.W."/>
            <person name="Spatafora J."/>
            <person name="Grigoriev I.V."/>
            <person name="Martin F.M."/>
            <person name="Pujade-Renaud V."/>
        </authorList>
    </citation>
    <scope>NUCLEOTIDE SEQUENCE [LARGE SCALE GENOMIC DNA]</scope>
    <source>
        <strain evidence="16 17">Philippines</strain>
    </source>
</reference>
<evidence type="ECO:0000259" key="15">
    <source>
        <dbReference type="Pfam" id="PF07732"/>
    </source>
</evidence>
<dbReference type="InterPro" id="IPR002355">
    <property type="entry name" value="Cu_oxidase_Cu_BS"/>
</dbReference>
<keyword evidence="9" id="KW-0325">Glycoprotein</keyword>
<dbReference type="PROSITE" id="PS00079">
    <property type="entry name" value="MULTICOPPER_OXIDASE1"/>
    <property type="match status" value="1"/>
</dbReference>
<evidence type="ECO:0000256" key="4">
    <source>
        <dbReference type="ARBA" id="ARBA00012297"/>
    </source>
</evidence>
<dbReference type="Gene3D" id="2.60.40.420">
    <property type="entry name" value="Cupredoxins - blue copper proteins"/>
    <property type="match status" value="3"/>
</dbReference>
<dbReference type="PROSITE" id="PS00080">
    <property type="entry name" value="MULTICOPPER_OXIDASE2"/>
    <property type="match status" value="1"/>
</dbReference>
<dbReference type="FunFam" id="2.60.40.420:FF:000021">
    <property type="entry name" value="Extracellular dihydrogeodin oxidase/laccase"/>
    <property type="match status" value="1"/>
</dbReference>
<feature type="domain" description="Plastocyanin-like" evidence="15">
    <location>
        <begin position="87"/>
        <end position="202"/>
    </location>
</feature>
<dbReference type="OrthoDB" id="2121828at2759"/>
<dbReference type="InterPro" id="IPR001117">
    <property type="entry name" value="Cu-oxidase_2nd"/>
</dbReference>
<dbReference type="Proteomes" id="UP000240883">
    <property type="component" value="Unassembled WGS sequence"/>
</dbReference>
<accession>A0A2T2P545</accession>
<evidence type="ECO:0000256" key="9">
    <source>
        <dbReference type="ARBA" id="ARBA00023180"/>
    </source>
</evidence>
<dbReference type="GO" id="GO:0046274">
    <property type="term" value="P:lignin catabolic process"/>
    <property type="evidence" value="ECO:0007669"/>
    <property type="project" value="UniProtKB-KW"/>
</dbReference>
<organism evidence="16 17">
    <name type="scientific">Corynespora cassiicola Philippines</name>
    <dbReference type="NCBI Taxonomy" id="1448308"/>
    <lineage>
        <taxon>Eukaryota</taxon>
        <taxon>Fungi</taxon>
        <taxon>Dikarya</taxon>
        <taxon>Ascomycota</taxon>
        <taxon>Pezizomycotina</taxon>
        <taxon>Dothideomycetes</taxon>
        <taxon>Pleosporomycetidae</taxon>
        <taxon>Pleosporales</taxon>
        <taxon>Corynesporascaceae</taxon>
        <taxon>Corynespora</taxon>
    </lineage>
</organism>
<evidence type="ECO:0000259" key="14">
    <source>
        <dbReference type="Pfam" id="PF07731"/>
    </source>
</evidence>
<evidence type="ECO:0000313" key="16">
    <source>
        <dbReference type="EMBL" id="PSN72805.1"/>
    </source>
</evidence>
<evidence type="ECO:0000256" key="6">
    <source>
        <dbReference type="ARBA" id="ARBA00022737"/>
    </source>
</evidence>
<feature type="compositionally biased region" description="Polar residues" evidence="11">
    <location>
        <begin position="38"/>
        <end position="55"/>
    </location>
</feature>
<dbReference type="GO" id="GO:0005507">
    <property type="term" value="F:copper ion binding"/>
    <property type="evidence" value="ECO:0007669"/>
    <property type="project" value="InterPro"/>
</dbReference>
<dbReference type="FunFam" id="2.60.40.420:FF:000038">
    <property type="entry name" value="Extracellular dihydrogeodin oxidase/laccase"/>
    <property type="match status" value="1"/>
</dbReference>
<evidence type="ECO:0000313" key="17">
    <source>
        <dbReference type="Proteomes" id="UP000240883"/>
    </source>
</evidence>
<feature type="signal peptide" evidence="12">
    <location>
        <begin position="1"/>
        <end position="18"/>
    </location>
</feature>
<keyword evidence="5" id="KW-0479">Metal-binding</keyword>
<evidence type="ECO:0000256" key="7">
    <source>
        <dbReference type="ARBA" id="ARBA00023002"/>
    </source>
</evidence>
<protein>
    <recommendedName>
        <fullName evidence="4">laccase</fullName>
        <ecNumber evidence="4">1.10.3.2</ecNumber>
    </recommendedName>
</protein>
<dbReference type="CDD" id="cd13901">
    <property type="entry name" value="CuRO_3_MaLCC_like"/>
    <property type="match status" value="1"/>
</dbReference>
<dbReference type="EC" id="1.10.3.2" evidence="4"/>
<feature type="chain" id="PRO_5015437380" description="laccase" evidence="12">
    <location>
        <begin position="19"/>
        <end position="591"/>
    </location>
</feature>
<dbReference type="PANTHER" id="PTHR11709">
    <property type="entry name" value="MULTI-COPPER OXIDASE"/>
    <property type="match status" value="1"/>
</dbReference>
<keyword evidence="6" id="KW-0677">Repeat</keyword>
<comment type="similarity">
    <text evidence="3">Belongs to the multicopper oxidase family.</text>
</comment>
<evidence type="ECO:0000256" key="1">
    <source>
        <dbReference type="ARBA" id="ARBA00000349"/>
    </source>
</evidence>
<keyword evidence="17" id="KW-1185">Reference proteome</keyword>
<keyword evidence="7" id="KW-0560">Oxidoreductase</keyword>
<evidence type="ECO:0000256" key="12">
    <source>
        <dbReference type="SAM" id="SignalP"/>
    </source>
</evidence>
<evidence type="ECO:0000256" key="3">
    <source>
        <dbReference type="ARBA" id="ARBA00010609"/>
    </source>
</evidence>
<dbReference type="InterPro" id="IPR011706">
    <property type="entry name" value="Cu-oxidase_C"/>
</dbReference>
<comment type="catalytic activity">
    <reaction evidence="1">
        <text>4 hydroquinone + O2 = 4 benzosemiquinone + 2 H2O</text>
        <dbReference type="Rhea" id="RHEA:11276"/>
        <dbReference type="ChEBI" id="CHEBI:15377"/>
        <dbReference type="ChEBI" id="CHEBI:15379"/>
        <dbReference type="ChEBI" id="CHEBI:17594"/>
        <dbReference type="ChEBI" id="CHEBI:17977"/>
        <dbReference type="EC" id="1.10.3.2"/>
    </reaction>
</comment>
<proteinExistence type="inferred from homology"/>
<keyword evidence="8" id="KW-0186">Copper</keyword>
<dbReference type="SUPFAM" id="SSF49503">
    <property type="entry name" value="Cupredoxins"/>
    <property type="match status" value="3"/>
</dbReference>